<sequence length="783" mass="87618">MSSTQNKPKLIFHIGHHKTGSTSIQEAFATGKVQLPGKEILYPTPLNHNYLRPQVDTFVREGKIMPGKADKPGVERIGQLLQEKPWHYAVISGEEFEGAKPEVVHEVMHRFWLPHTADHQVICYVRPHAGRTLSTFAEDIKIGRFNGTPEQYHKKLSREGRLAYVKRLTPWTKTFGDRFLVRPMIRDQLFQNSTVEDFIHETFGDDAAKVRLLPLLPSNESLCIEDLMLLKLVHQQLRDRPQWVRHNVGWEVARLAGGEGFTAQRTKPALHKSLATQILRDYRDDAKKMDARFFGGEPLLLRDLERSVDTAIAHAQSYEPADYFSAEARRAITAMAQLTNEMLDHKSGAWGTFLMQRRLNALHQRELPNHSAAPHPAEATQPARDAGAKTVSVQMVDNAVAMRAENPERLNNVSRRMNNAFLNVAPKDVTVTLNEVLDRIGAATPQMQDVLDEFLVQLFFHKNADALGPRLLRNKTLRDLSKNDAEVARTMAHLANQGGVAQHLLTAGAHYVRGEYEPAYATFDAARQMLLRTNNLRHHNRGLLALRNMKTFAEWAADGPDPVLPPMQFIGDTPFDNTLPITVIGLDGGYFKRYGNRLIETAADRSNLHFHVVNPGDAELVKVANIRYSVEDQPDATNGYYAIIRFLRLPAFLQHYGVPLMTSDADAFFVNSPAKAFAAGKGKDIILAAAKGANNPRGYLKAVPWRYVMGGLMVANPTAGAQKFLQIFGRLYAGLAHDGGAPQWWIDQALLSATADLARLQGLPISIDTDWLFPKSGIKQSKI</sequence>
<dbReference type="SUPFAM" id="SSF52540">
    <property type="entry name" value="P-loop containing nucleoside triphosphate hydrolases"/>
    <property type="match status" value="1"/>
</dbReference>
<gene>
    <name evidence="1" type="ORF">H4P12_05825</name>
</gene>
<comment type="caution">
    <text evidence="1">The sequence shown here is derived from an EMBL/GenBank/DDBJ whole genome shotgun (WGS) entry which is preliminary data.</text>
</comment>
<accession>A0A926GBV5</accession>
<dbReference type="Proteomes" id="UP000608594">
    <property type="component" value="Unassembled WGS sequence"/>
</dbReference>
<name>A0A926GBV5_9RHOB</name>
<dbReference type="RefSeq" id="WP_187792684.1">
    <property type="nucleotide sequence ID" value="NZ_JACOQL010000002.1"/>
</dbReference>
<organism evidence="1 2">
    <name type="scientific">Paracoccus amoyensis</name>
    <dbReference type="NCBI Taxonomy" id="2760093"/>
    <lineage>
        <taxon>Bacteria</taxon>
        <taxon>Pseudomonadati</taxon>
        <taxon>Pseudomonadota</taxon>
        <taxon>Alphaproteobacteria</taxon>
        <taxon>Rhodobacterales</taxon>
        <taxon>Paracoccaceae</taxon>
        <taxon>Paracoccus</taxon>
    </lineage>
</organism>
<dbReference type="AlphaFoldDB" id="A0A926GBV5"/>
<dbReference type="EMBL" id="JACOQL010000002">
    <property type="protein sequence ID" value="MBC9246240.1"/>
    <property type="molecule type" value="Genomic_DNA"/>
</dbReference>
<protein>
    <submittedName>
        <fullName evidence="1">Uncharacterized protein</fullName>
    </submittedName>
</protein>
<keyword evidence="2" id="KW-1185">Reference proteome</keyword>
<evidence type="ECO:0000313" key="1">
    <source>
        <dbReference type="EMBL" id="MBC9246240.1"/>
    </source>
</evidence>
<dbReference type="InterPro" id="IPR027417">
    <property type="entry name" value="P-loop_NTPase"/>
</dbReference>
<proteinExistence type="predicted"/>
<reference evidence="1" key="1">
    <citation type="submission" date="2020-08" db="EMBL/GenBank/DDBJ databases">
        <title>Paracoccus amoyensis sp. nov., isolated from the surface seawater at coast of Xiamen, Fujian.</title>
        <authorList>
            <person name="Lyu L."/>
        </authorList>
    </citation>
    <scope>NUCLEOTIDE SEQUENCE</scope>
    <source>
        <strain evidence="1">11-3</strain>
    </source>
</reference>
<evidence type="ECO:0000313" key="2">
    <source>
        <dbReference type="Proteomes" id="UP000608594"/>
    </source>
</evidence>